<keyword evidence="1" id="KW-0723">Serine/threonine-protein kinase</keyword>
<protein>
    <submittedName>
        <fullName evidence="3">ATP-binding protein</fullName>
    </submittedName>
</protein>
<keyword evidence="3" id="KW-0067">ATP-binding</keyword>
<dbReference type="InterPro" id="IPR003594">
    <property type="entry name" value="HATPase_dom"/>
</dbReference>
<organism evidence="3 4">
    <name type="scientific">Streptomyces camponoticapitis</name>
    <dbReference type="NCBI Taxonomy" id="1616125"/>
    <lineage>
        <taxon>Bacteria</taxon>
        <taxon>Bacillati</taxon>
        <taxon>Actinomycetota</taxon>
        <taxon>Actinomycetes</taxon>
        <taxon>Kitasatosporales</taxon>
        <taxon>Streptomycetaceae</taxon>
        <taxon>Streptomyces</taxon>
    </lineage>
</organism>
<evidence type="ECO:0000256" key="1">
    <source>
        <dbReference type="ARBA" id="ARBA00022527"/>
    </source>
</evidence>
<dbReference type="InterPro" id="IPR050267">
    <property type="entry name" value="Anti-sigma-factor_SerPK"/>
</dbReference>
<dbReference type="RefSeq" id="WP_189107657.1">
    <property type="nucleotide sequence ID" value="NZ_BMMV01000007.1"/>
</dbReference>
<keyword evidence="1" id="KW-0418">Kinase</keyword>
<gene>
    <name evidence="3" type="ORF">GCM10011583_27110</name>
</gene>
<evidence type="ECO:0000313" key="4">
    <source>
        <dbReference type="Proteomes" id="UP000660265"/>
    </source>
</evidence>
<proteinExistence type="predicted"/>
<keyword evidence="1" id="KW-0808">Transferase</keyword>
<dbReference type="PANTHER" id="PTHR35526:SF3">
    <property type="entry name" value="ANTI-SIGMA-F FACTOR RSBW"/>
    <property type="match status" value="1"/>
</dbReference>
<dbReference type="PANTHER" id="PTHR35526">
    <property type="entry name" value="ANTI-SIGMA-F FACTOR RSBW-RELATED"/>
    <property type="match status" value="1"/>
</dbReference>
<dbReference type="CDD" id="cd16936">
    <property type="entry name" value="HATPase_RsbW-like"/>
    <property type="match status" value="1"/>
</dbReference>
<reference evidence="4" key="1">
    <citation type="journal article" date="2019" name="Int. J. Syst. Evol. Microbiol.">
        <title>The Global Catalogue of Microorganisms (GCM) 10K type strain sequencing project: providing services to taxonomists for standard genome sequencing and annotation.</title>
        <authorList>
            <consortium name="The Broad Institute Genomics Platform"/>
            <consortium name="The Broad Institute Genome Sequencing Center for Infectious Disease"/>
            <person name="Wu L."/>
            <person name="Ma J."/>
        </authorList>
    </citation>
    <scope>NUCLEOTIDE SEQUENCE [LARGE SCALE GENOMIC DNA]</scope>
    <source>
        <strain evidence="4">CGMCC 4.7275</strain>
    </source>
</reference>
<sequence length="156" mass="17235">MNQEITQLGLSERHFGVLLSPTPRGARLARRLTTAHLLAWDLPSRTIEAAEQVTAELATNAATHGRLSGRDFLLELRRTDDGRVLRIEVTDTRGDRLPGLNPQLPPPDAESGRGLLLVEVLADRWGVTQGPVPRKTVWAELDLVRPVSSLRVNMPN</sequence>
<dbReference type="Pfam" id="PF13581">
    <property type="entry name" value="HATPase_c_2"/>
    <property type="match status" value="1"/>
</dbReference>
<dbReference type="Gene3D" id="3.30.565.10">
    <property type="entry name" value="Histidine kinase-like ATPase, C-terminal domain"/>
    <property type="match status" value="1"/>
</dbReference>
<dbReference type="GO" id="GO:0005524">
    <property type="term" value="F:ATP binding"/>
    <property type="evidence" value="ECO:0007669"/>
    <property type="project" value="UniProtKB-KW"/>
</dbReference>
<dbReference type="InterPro" id="IPR036890">
    <property type="entry name" value="HATPase_C_sf"/>
</dbReference>
<comment type="caution">
    <text evidence="3">The sequence shown here is derived from an EMBL/GenBank/DDBJ whole genome shotgun (WGS) entry which is preliminary data.</text>
</comment>
<evidence type="ECO:0000313" key="3">
    <source>
        <dbReference type="EMBL" id="GGJ94239.1"/>
    </source>
</evidence>
<name>A0ABQ2E3X7_9ACTN</name>
<keyword evidence="3" id="KW-0547">Nucleotide-binding</keyword>
<keyword evidence="4" id="KW-1185">Reference proteome</keyword>
<dbReference type="Proteomes" id="UP000660265">
    <property type="component" value="Unassembled WGS sequence"/>
</dbReference>
<evidence type="ECO:0000259" key="2">
    <source>
        <dbReference type="Pfam" id="PF13581"/>
    </source>
</evidence>
<feature type="domain" description="Histidine kinase/HSP90-like ATPase" evidence="2">
    <location>
        <begin position="20"/>
        <end position="131"/>
    </location>
</feature>
<accession>A0ABQ2E3X7</accession>
<dbReference type="EMBL" id="BMMV01000007">
    <property type="protein sequence ID" value="GGJ94239.1"/>
    <property type="molecule type" value="Genomic_DNA"/>
</dbReference>
<dbReference type="SUPFAM" id="SSF55874">
    <property type="entry name" value="ATPase domain of HSP90 chaperone/DNA topoisomerase II/histidine kinase"/>
    <property type="match status" value="1"/>
</dbReference>